<dbReference type="PANTHER" id="PTHR42933">
    <property type="entry name" value="SLR6095 PROTEIN"/>
    <property type="match status" value="1"/>
</dbReference>
<dbReference type="InterPro" id="IPR051537">
    <property type="entry name" value="DNA_Adenine_Mtase"/>
</dbReference>
<dbReference type="GO" id="GO:0009307">
    <property type="term" value="P:DNA restriction-modification system"/>
    <property type="evidence" value="ECO:0007669"/>
    <property type="project" value="UniProtKB-KW"/>
</dbReference>
<proteinExistence type="predicted"/>
<organism evidence="8 9">
    <name type="scientific">Phytoplasma australiense</name>
    <dbReference type="NCBI Taxonomy" id="59748"/>
    <lineage>
        <taxon>Bacteria</taxon>
        <taxon>Bacillati</taxon>
        <taxon>Mycoplasmatota</taxon>
        <taxon>Mollicutes</taxon>
        <taxon>Acholeplasmatales</taxon>
        <taxon>Acholeplasmataceae</taxon>
        <taxon>Candidatus Phytoplasma</taxon>
        <taxon>16SrXII (Stolbur group)</taxon>
    </lineage>
</organism>
<protein>
    <recommendedName>
        <fullName evidence="1">site-specific DNA-methyltransferase (adenine-specific)</fullName>
        <ecNumber evidence="1">2.1.1.72</ecNumber>
    </recommendedName>
</protein>
<dbReference type="SUPFAM" id="SSF53335">
    <property type="entry name" value="S-adenosyl-L-methionine-dependent methyltransferases"/>
    <property type="match status" value="1"/>
</dbReference>
<dbReference type="GO" id="GO:0032259">
    <property type="term" value="P:methylation"/>
    <property type="evidence" value="ECO:0007669"/>
    <property type="project" value="UniProtKB-KW"/>
</dbReference>
<keyword evidence="2" id="KW-0489">Methyltransferase</keyword>
<dbReference type="GO" id="GO:0009007">
    <property type="term" value="F:site-specific DNA-methyltransferase (adenine-specific) activity"/>
    <property type="evidence" value="ECO:0007669"/>
    <property type="project" value="UniProtKB-EC"/>
</dbReference>
<keyword evidence="5" id="KW-0680">Restriction system</keyword>
<dbReference type="InterPro" id="IPR003356">
    <property type="entry name" value="DNA_methylase_A-5"/>
</dbReference>
<dbReference type="GO" id="GO:0008170">
    <property type="term" value="F:N-methyltransferase activity"/>
    <property type="evidence" value="ECO:0007669"/>
    <property type="project" value="InterPro"/>
</dbReference>
<evidence type="ECO:0000313" key="8">
    <source>
        <dbReference type="EMBL" id="CAM11772.1"/>
    </source>
</evidence>
<sequence>MNERITEAITKELVYKTYNKEEIVFDEQISSIKGIKKLLGNQKPDFIIYFKDNQDNLNIIVIIECKADTKKQEEANSQAKKYAKSLKSKYNVFYYGISGQNNQRNLIEGRLWIKNNQQPFPDKYKKLLKYQDIKKEIYKLTNSSNRFNYDSLKIFKEFNKKLYKMGIPSSERPVLVGCFLISLLGNVNICDNNNEYLKNIIITAAKNKLKKIDHEKREDIGSHYNRLLSNAMWTSQEEVDSYGNKIPNNNLVYFLTELKEKIMPFIHSDQWDVMGTFYREFIKYVTEDKQTGLVLTPPHITDFFCELADIQSSDIVLDPCCGTGGFLIAAMKYMCQKAKNEKQIEVIKTKQLLGIEKRKDMWLHASVNMMMHGDGHTNIFYGDCFKFKIDNFKHNQPTVVFLNPPYNEPSEQLRFIQKALELTTPKGQVIAIVQASATGQSTAVNNAKKEILNNHTLLASFSCPKELFHGIAGVITNILIFAAHVPHDSKKNTFLGWFKDDGFIKQKNKRIEKNWKLIKDKWIDIYRNKKEVKETNIESKMQTLTHEDEWCIEAYLKPELPSQKDFMLIIKEYILHEFEVLLDNEIN</sequence>
<dbReference type="Gene3D" id="3.90.1570.30">
    <property type="match status" value="1"/>
</dbReference>
<feature type="domain" description="DNA methylase adenine-specific" evidence="7">
    <location>
        <begin position="410"/>
        <end position="541"/>
    </location>
</feature>
<dbReference type="EC" id="2.1.1.72" evidence="1"/>
<reference evidence="8 9" key="1">
    <citation type="journal article" date="2008" name="J. Bacteriol.">
        <title>Comparative genome analysis of 'Candidatus Phytoplasma australiense' (subgroup tuf-Australia I; rp-A) and 'Ca. Phytoplasma asteris' strains OY-M and AY-WB.</title>
        <authorList>
            <person name="Tran-Nguyen L.T."/>
            <person name="Kube M."/>
            <person name="Schneider B."/>
            <person name="Reinhardt R."/>
            <person name="Gibb K.S."/>
        </authorList>
    </citation>
    <scope>NUCLEOTIDE SEQUENCE [LARGE SCALE GENOMIC DNA]</scope>
</reference>
<dbReference type="InterPro" id="IPR029063">
    <property type="entry name" value="SAM-dependent_MTases_sf"/>
</dbReference>
<evidence type="ECO:0000256" key="3">
    <source>
        <dbReference type="ARBA" id="ARBA00022679"/>
    </source>
</evidence>
<dbReference type="CDD" id="cd02440">
    <property type="entry name" value="AdoMet_MTases"/>
    <property type="match status" value="1"/>
</dbReference>
<dbReference type="eggNOG" id="COG0286">
    <property type="taxonomic scope" value="Bacteria"/>
</dbReference>
<dbReference type="PRINTS" id="PR00507">
    <property type="entry name" value="N12N6MTFRASE"/>
</dbReference>
<dbReference type="Proteomes" id="UP000008323">
    <property type="component" value="Chromosome"/>
</dbReference>
<accession>B1VA00</accession>
<dbReference type="PANTHER" id="PTHR42933:SF1">
    <property type="entry name" value="SITE-SPECIFIC DNA-METHYLTRANSFERASE (ADENINE-SPECIFIC)"/>
    <property type="match status" value="1"/>
</dbReference>
<dbReference type="REBASE" id="18746">
    <property type="entry name" value="PauRPAORF438P"/>
</dbReference>
<evidence type="ECO:0000256" key="6">
    <source>
        <dbReference type="ARBA" id="ARBA00047942"/>
    </source>
</evidence>
<evidence type="ECO:0000313" key="9">
    <source>
        <dbReference type="Proteomes" id="UP000008323"/>
    </source>
</evidence>
<evidence type="ECO:0000256" key="4">
    <source>
        <dbReference type="ARBA" id="ARBA00022691"/>
    </source>
</evidence>
<evidence type="ECO:0000256" key="2">
    <source>
        <dbReference type="ARBA" id="ARBA00022603"/>
    </source>
</evidence>
<dbReference type="STRING" id="59748.PA0438"/>
<comment type="catalytic activity">
    <reaction evidence="6">
        <text>a 2'-deoxyadenosine in DNA + S-adenosyl-L-methionine = an N(6)-methyl-2'-deoxyadenosine in DNA + S-adenosyl-L-homocysteine + H(+)</text>
        <dbReference type="Rhea" id="RHEA:15197"/>
        <dbReference type="Rhea" id="RHEA-COMP:12418"/>
        <dbReference type="Rhea" id="RHEA-COMP:12419"/>
        <dbReference type="ChEBI" id="CHEBI:15378"/>
        <dbReference type="ChEBI" id="CHEBI:57856"/>
        <dbReference type="ChEBI" id="CHEBI:59789"/>
        <dbReference type="ChEBI" id="CHEBI:90615"/>
        <dbReference type="ChEBI" id="CHEBI:90616"/>
        <dbReference type="EC" id="2.1.1.72"/>
    </reaction>
</comment>
<evidence type="ECO:0000259" key="7">
    <source>
        <dbReference type="Pfam" id="PF02384"/>
    </source>
</evidence>
<dbReference type="KEGG" id="pal:PA0438"/>
<dbReference type="Pfam" id="PF02384">
    <property type="entry name" value="N6_Mtase"/>
    <property type="match status" value="2"/>
</dbReference>
<evidence type="ECO:0000256" key="1">
    <source>
        <dbReference type="ARBA" id="ARBA00011900"/>
    </source>
</evidence>
<dbReference type="AlphaFoldDB" id="B1VA00"/>
<feature type="domain" description="DNA methylase adenine-specific" evidence="7">
    <location>
        <begin position="271"/>
        <end position="408"/>
    </location>
</feature>
<name>B1VA00_PHYAS</name>
<gene>
    <name evidence="8" type="ordered locus">PA0438</name>
</gene>
<keyword evidence="4" id="KW-0949">S-adenosyl-L-methionine</keyword>
<dbReference type="Gene3D" id="3.40.50.150">
    <property type="entry name" value="Vaccinia Virus protein VP39"/>
    <property type="match status" value="1"/>
</dbReference>
<keyword evidence="3" id="KW-0808">Transferase</keyword>
<evidence type="ECO:0000256" key="5">
    <source>
        <dbReference type="ARBA" id="ARBA00022747"/>
    </source>
</evidence>
<dbReference type="EMBL" id="AM422018">
    <property type="protein sequence ID" value="CAM11772.1"/>
    <property type="molecule type" value="Genomic_DNA"/>
</dbReference>
<dbReference type="GO" id="GO:0003677">
    <property type="term" value="F:DNA binding"/>
    <property type="evidence" value="ECO:0007669"/>
    <property type="project" value="InterPro"/>
</dbReference>